<keyword evidence="1" id="KW-0812">Transmembrane</keyword>
<keyword evidence="1" id="KW-1133">Transmembrane helix</keyword>
<accession>A0A2T3A2H4</accession>
<dbReference type="Proteomes" id="UP000241462">
    <property type="component" value="Unassembled WGS sequence"/>
</dbReference>
<dbReference type="AlphaFoldDB" id="A0A2T3A2H4"/>
<proteinExistence type="predicted"/>
<gene>
    <name evidence="2" type="ORF">BD289DRAFT_34440</name>
</gene>
<sequence>MSITKNQVLCSEVGVINFHTVLSLFSPLLWPQTLYSRDILGETDGTARCSYYIASLTRSGTLQLIIGTGLCFIFGPWFEVKEEKGGKNKRYNTSASASASASASSVHIPLARSAPSTRSGSSLGLALSIIFKPQR</sequence>
<protein>
    <submittedName>
        <fullName evidence="2">Uncharacterized protein</fullName>
    </submittedName>
</protein>
<name>A0A2T3A2H4_9PEZI</name>
<evidence type="ECO:0000313" key="2">
    <source>
        <dbReference type="EMBL" id="PSR81672.1"/>
    </source>
</evidence>
<dbReference type="InParanoid" id="A0A2T3A2H4"/>
<organism evidence="2 3">
    <name type="scientific">Coniella lustricola</name>
    <dbReference type="NCBI Taxonomy" id="2025994"/>
    <lineage>
        <taxon>Eukaryota</taxon>
        <taxon>Fungi</taxon>
        <taxon>Dikarya</taxon>
        <taxon>Ascomycota</taxon>
        <taxon>Pezizomycotina</taxon>
        <taxon>Sordariomycetes</taxon>
        <taxon>Sordariomycetidae</taxon>
        <taxon>Diaporthales</taxon>
        <taxon>Schizoparmaceae</taxon>
        <taxon>Coniella</taxon>
    </lineage>
</organism>
<reference evidence="2 3" key="1">
    <citation type="journal article" date="2018" name="Mycol. Prog.">
        <title>Coniella lustricola, a new species from submerged detritus.</title>
        <authorList>
            <person name="Raudabaugh D.B."/>
            <person name="Iturriaga T."/>
            <person name="Carver A."/>
            <person name="Mondo S."/>
            <person name="Pangilinan J."/>
            <person name="Lipzen A."/>
            <person name="He G."/>
            <person name="Amirebrahimi M."/>
            <person name="Grigoriev I.V."/>
            <person name="Miller A.N."/>
        </authorList>
    </citation>
    <scope>NUCLEOTIDE SEQUENCE [LARGE SCALE GENOMIC DNA]</scope>
    <source>
        <strain evidence="2 3">B22-T-1</strain>
    </source>
</reference>
<evidence type="ECO:0000313" key="3">
    <source>
        <dbReference type="Proteomes" id="UP000241462"/>
    </source>
</evidence>
<evidence type="ECO:0000256" key="1">
    <source>
        <dbReference type="SAM" id="Phobius"/>
    </source>
</evidence>
<keyword evidence="3" id="KW-1185">Reference proteome</keyword>
<feature type="transmembrane region" description="Helical" evidence="1">
    <location>
        <begin position="60"/>
        <end position="80"/>
    </location>
</feature>
<keyword evidence="1" id="KW-0472">Membrane</keyword>
<dbReference type="EMBL" id="KZ678497">
    <property type="protein sequence ID" value="PSR81672.1"/>
    <property type="molecule type" value="Genomic_DNA"/>
</dbReference>